<evidence type="ECO:0000313" key="6">
    <source>
        <dbReference type="Proteomes" id="UP000002051"/>
    </source>
</evidence>
<dbReference type="EnsemblPlants" id="AES93686">
    <property type="protein sequence ID" value="AES93686"/>
    <property type="gene ID" value="MTR_5g006370"/>
</dbReference>
<reference evidence="5" key="4">
    <citation type="submission" date="2015-04" db="UniProtKB">
        <authorList>
            <consortium name="EnsemblPlants"/>
        </authorList>
    </citation>
    <scope>IDENTIFICATION</scope>
    <source>
        <strain evidence="5">cv. Jemalong A17</strain>
    </source>
</reference>
<evidence type="ECO:0000313" key="3">
    <source>
        <dbReference type="EMBL" id="AFK41234.1"/>
    </source>
</evidence>
<dbReference type="PROSITE" id="PS51819">
    <property type="entry name" value="VOC"/>
    <property type="match status" value="1"/>
</dbReference>
<dbReference type="OrthoDB" id="1399908at2759"/>
<evidence type="ECO:0000313" key="5">
    <source>
        <dbReference type="EnsemblPlants" id="AES93686"/>
    </source>
</evidence>
<evidence type="ECO:0000313" key="4">
    <source>
        <dbReference type="EMBL" id="RHN53314.1"/>
    </source>
</evidence>
<dbReference type="InterPro" id="IPR037523">
    <property type="entry name" value="VOC_core"/>
</dbReference>
<dbReference type="SUPFAM" id="SSF54593">
    <property type="entry name" value="Glyoxalase/Bleomycin resistance protein/Dihydroxybiphenyl dioxygenase"/>
    <property type="match status" value="1"/>
</dbReference>
<accession>G7K3N3</accession>
<dbReference type="eggNOG" id="KOG2944">
    <property type="taxonomic scope" value="Eukaryota"/>
</dbReference>
<feature type="domain" description="VOC" evidence="1">
    <location>
        <begin position="8"/>
        <end position="134"/>
    </location>
</feature>
<dbReference type="EC" id="5.1.99.1" evidence="4"/>
<protein>
    <submittedName>
        <fullName evidence="2">Lactoylglutathione lyase/glyoxalase I family protein</fullName>
    </submittedName>
    <submittedName>
        <fullName evidence="4">Putative methylmalonyl-CoA epimerase</fullName>
        <ecNumber evidence="4">5.1.99.1</ecNumber>
    </submittedName>
</protein>
<keyword evidence="4" id="KW-0413">Isomerase</keyword>
<sequence length="139" mass="15659">MAAAEGVSLNHIARESTDVKRLSKFYQEMFGFEEVETPDFGELKIIWLRLPSSSLLIHLIQHSNGELAPSSSIPVKDPSHIRLGHHLCFSISNLHSFHNTLKDKGIETFETTNGNIKRVFFYDPDGNELEVFASIEDSS</sequence>
<keyword evidence="2" id="KW-0456">Lyase</keyword>
<dbReference type="GO" id="GO:0016829">
    <property type="term" value="F:lyase activity"/>
    <property type="evidence" value="ECO:0007669"/>
    <property type="project" value="UniProtKB-KW"/>
</dbReference>
<dbReference type="STRING" id="3880.G7K3N3"/>
<evidence type="ECO:0000313" key="2">
    <source>
        <dbReference type="EMBL" id="AES93686.1"/>
    </source>
</evidence>
<dbReference type="PANTHER" id="PTHR47802">
    <property type="entry name" value="GLYOXALASE FAMILY PROTEIN, EXPRESSED"/>
    <property type="match status" value="1"/>
</dbReference>
<keyword evidence="6" id="KW-1185">Reference proteome</keyword>
<dbReference type="AlphaFoldDB" id="G7K3N3"/>
<dbReference type="Proteomes" id="UP000002051">
    <property type="component" value="Chromosome 5"/>
</dbReference>
<dbReference type="SMR" id="G7K3N3"/>
<organism evidence="2 6">
    <name type="scientific">Medicago truncatula</name>
    <name type="common">Barrel medic</name>
    <name type="synonym">Medicago tribuloides</name>
    <dbReference type="NCBI Taxonomy" id="3880"/>
    <lineage>
        <taxon>Eukaryota</taxon>
        <taxon>Viridiplantae</taxon>
        <taxon>Streptophyta</taxon>
        <taxon>Embryophyta</taxon>
        <taxon>Tracheophyta</taxon>
        <taxon>Spermatophyta</taxon>
        <taxon>Magnoliopsida</taxon>
        <taxon>eudicotyledons</taxon>
        <taxon>Gunneridae</taxon>
        <taxon>Pentapetalae</taxon>
        <taxon>rosids</taxon>
        <taxon>fabids</taxon>
        <taxon>Fabales</taxon>
        <taxon>Fabaceae</taxon>
        <taxon>Papilionoideae</taxon>
        <taxon>50 kb inversion clade</taxon>
        <taxon>NPAAA clade</taxon>
        <taxon>Hologalegina</taxon>
        <taxon>IRL clade</taxon>
        <taxon>Trifolieae</taxon>
        <taxon>Medicago</taxon>
    </lineage>
</organism>
<reference evidence="2 6" key="1">
    <citation type="journal article" date="2011" name="Nature">
        <title>The Medicago genome provides insight into the evolution of rhizobial symbioses.</title>
        <authorList>
            <person name="Young N.D."/>
            <person name="Debelle F."/>
            <person name="Oldroyd G.E."/>
            <person name="Geurts R."/>
            <person name="Cannon S.B."/>
            <person name="Udvardi M.K."/>
            <person name="Benedito V.A."/>
            <person name="Mayer K.F."/>
            <person name="Gouzy J."/>
            <person name="Schoof H."/>
            <person name="Van de Peer Y."/>
            <person name="Proost S."/>
            <person name="Cook D.R."/>
            <person name="Meyers B.C."/>
            <person name="Spannagl M."/>
            <person name="Cheung F."/>
            <person name="De Mita S."/>
            <person name="Krishnakumar V."/>
            <person name="Gundlach H."/>
            <person name="Zhou S."/>
            <person name="Mudge J."/>
            <person name="Bharti A.K."/>
            <person name="Murray J.D."/>
            <person name="Naoumkina M.A."/>
            <person name="Rosen B."/>
            <person name="Silverstein K.A."/>
            <person name="Tang H."/>
            <person name="Rombauts S."/>
            <person name="Zhao P.X."/>
            <person name="Zhou P."/>
            <person name="Barbe V."/>
            <person name="Bardou P."/>
            <person name="Bechner M."/>
            <person name="Bellec A."/>
            <person name="Berger A."/>
            <person name="Berges H."/>
            <person name="Bidwell S."/>
            <person name="Bisseling T."/>
            <person name="Choisne N."/>
            <person name="Couloux A."/>
            <person name="Denny R."/>
            <person name="Deshpande S."/>
            <person name="Dai X."/>
            <person name="Doyle J.J."/>
            <person name="Dudez A.M."/>
            <person name="Farmer A.D."/>
            <person name="Fouteau S."/>
            <person name="Franken C."/>
            <person name="Gibelin C."/>
            <person name="Gish J."/>
            <person name="Goldstein S."/>
            <person name="Gonzalez A.J."/>
            <person name="Green P.J."/>
            <person name="Hallab A."/>
            <person name="Hartog M."/>
            <person name="Hua A."/>
            <person name="Humphray S.J."/>
            <person name="Jeong D.H."/>
            <person name="Jing Y."/>
            <person name="Jocker A."/>
            <person name="Kenton S.M."/>
            <person name="Kim D.J."/>
            <person name="Klee K."/>
            <person name="Lai H."/>
            <person name="Lang C."/>
            <person name="Lin S."/>
            <person name="Macmil S.L."/>
            <person name="Magdelenat G."/>
            <person name="Matthews L."/>
            <person name="McCorrison J."/>
            <person name="Monaghan E.L."/>
            <person name="Mun J.H."/>
            <person name="Najar F.Z."/>
            <person name="Nicholson C."/>
            <person name="Noirot C."/>
            <person name="O'Bleness M."/>
            <person name="Paule C.R."/>
            <person name="Poulain J."/>
            <person name="Prion F."/>
            <person name="Qin B."/>
            <person name="Qu C."/>
            <person name="Retzel E.F."/>
            <person name="Riddle C."/>
            <person name="Sallet E."/>
            <person name="Samain S."/>
            <person name="Samson N."/>
            <person name="Sanders I."/>
            <person name="Saurat O."/>
            <person name="Scarpelli C."/>
            <person name="Schiex T."/>
            <person name="Segurens B."/>
            <person name="Severin A.J."/>
            <person name="Sherrier D.J."/>
            <person name="Shi R."/>
            <person name="Sims S."/>
            <person name="Singer S.R."/>
            <person name="Sinharoy S."/>
            <person name="Sterck L."/>
            <person name="Viollet A."/>
            <person name="Wang B.B."/>
            <person name="Wang K."/>
            <person name="Wang M."/>
            <person name="Wang X."/>
            <person name="Warfsmann J."/>
            <person name="Weissenbach J."/>
            <person name="White D.D."/>
            <person name="White J.D."/>
            <person name="Wiley G.B."/>
            <person name="Wincker P."/>
            <person name="Xing Y."/>
            <person name="Yang L."/>
            <person name="Yao Z."/>
            <person name="Ying F."/>
            <person name="Zhai J."/>
            <person name="Zhou L."/>
            <person name="Zuber A."/>
            <person name="Denarie J."/>
            <person name="Dixon R.A."/>
            <person name="May G.D."/>
            <person name="Schwartz D.C."/>
            <person name="Rogers J."/>
            <person name="Quetier F."/>
            <person name="Town C.D."/>
            <person name="Roe B.A."/>
        </authorList>
    </citation>
    <scope>NUCLEOTIDE SEQUENCE [LARGE SCALE GENOMIC DNA]</scope>
    <source>
        <strain evidence="2">A17</strain>
        <strain evidence="5 6">cv. Jemalong A17</strain>
    </source>
</reference>
<dbReference type="PaxDb" id="3880-AES93686"/>
<dbReference type="InterPro" id="IPR029068">
    <property type="entry name" value="Glyas_Bleomycin-R_OHBP_Dase"/>
</dbReference>
<name>G7K3N3_MEDTR</name>
<dbReference type="PANTHER" id="PTHR47802:SF1">
    <property type="entry name" value="GLYOXALASE FAMILY PROTEIN, EXPRESSED"/>
    <property type="match status" value="1"/>
</dbReference>
<reference evidence="4" key="5">
    <citation type="journal article" date="2018" name="Nat. Plants">
        <title>Whole-genome landscape of Medicago truncatula symbiotic genes.</title>
        <authorList>
            <person name="Pecrix Y."/>
            <person name="Gamas P."/>
            <person name="Carrere S."/>
        </authorList>
    </citation>
    <scope>NUCLEOTIDE SEQUENCE</scope>
    <source>
        <tissue evidence="4">Leaves</tissue>
    </source>
</reference>
<reference evidence="3" key="2">
    <citation type="submission" date="2012-05" db="EMBL/GenBank/DDBJ databases">
        <authorList>
            <person name="Krishnakumar V."/>
            <person name="Cheung F."/>
            <person name="Xiao Y."/>
            <person name="Chan A."/>
            <person name="Moskal W.A."/>
            <person name="Town C.D."/>
        </authorList>
    </citation>
    <scope>NUCLEOTIDE SEQUENCE</scope>
</reference>
<dbReference type="EMBL" id="PSQE01000005">
    <property type="protein sequence ID" value="RHN53314.1"/>
    <property type="molecule type" value="Genomic_DNA"/>
</dbReference>
<dbReference type="Proteomes" id="UP000265566">
    <property type="component" value="Chromosome 5"/>
</dbReference>
<dbReference type="KEGG" id="mtr:11444734"/>
<dbReference type="Gene3D" id="3.10.180.10">
    <property type="entry name" value="2,3-Dihydroxybiphenyl 1,2-Dioxygenase, domain 1"/>
    <property type="match status" value="1"/>
</dbReference>
<dbReference type="InterPro" id="IPR004360">
    <property type="entry name" value="Glyas_Fos-R_dOase_dom"/>
</dbReference>
<dbReference type="GO" id="GO:0004493">
    <property type="term" value="F:methylmalonyl-CoA epimerase activity"/>
    <property type="evidence" value="ECO:0007669"/>
    <property type="project" value="UniProtKB-EC"/>
</dbReference>
<dbReference type="EMBL" id="BT141440">
    <property type="protein sequence ID" value="AFK41234.1"/>
    <property type="molecule type" value="mRNA"/>
</dbReference>
<reference evidence="2 6" key="3">
    <citation type="journal article" date="2014" name="BMC Genomics">
        <title>An improved genome release (version Mt4.0) for the model legume Medicago truncatula.</title>
        <authorList>
            <person name="Tang H."/>
            <person name="Krishnakumar V."/>
            <person name="Bidwell S."/>
            <person name="Rosen B."/>
            <person name="Chan A."/>
            <person name="Zhou S."/>
            <person name="Gentzbittel L."/>
            <person name="Childs K.L."/>
            <person name="Yandell M."/>
            <person name="Gundlach H."/>
            <person name="Mayer K.F."/>
            <person name="Schwartz D.C."/>
            <person name="Town C.D."/>
        </authorList>
    </citation>
    <scope>GENOME REANNOTATION</scope>
    <source>
        <strain evidence="5 6">cv. Jemalong A17</strain>
    </source>
</reference>
<dbReference type="Gramene" id="rna28207">
    <property type="protein sequence ID" value="RHN53314.1"/>
    <property type="gene ID" value="gene28207"/>
</dbReference>
<gene>
    <name evidence="5" type="primary">11444734</name>
    <name evidence="2" type="ordered locus">MTR_5g006370</name>
    <name evidence="4" type="ORF">MtrunA17_Chr5g0394521</name>
</gene>
<dbReference type="EMBL" id="CM001221">
    <property type="protein sequence ID" value="AES93686.1"/>
    <property type="molecule type" value="Genomic_DNA"/>
</dbReference>
<proteinExistence type="evidence at transcript level"/>
<evidence type="ECO:0000259" key="1">
    <source>
        <dbReference type="PROSITE" id="PS51819"/>
    </source>
</evidence>
<dbReference type="OMA" id="ICACNDE"/>
<dbReference type="Pfam" id="PF00903">
    <property type="entry name" value="Glyoxalase"/>
    <property type="match status" value="1"/>
</dbReference>